<dbReference type="InterPro" id="IPR006120">
    <property type="entry name" value="Resolvase_HTH_dom"/>
</dbReference>
<dbReference type="GO" id="GO:0000150">
    <property type="term" value="F:DNA strand exchange activity"/>
    <property type="evidence" value="ECO:0007669"/>
    <property type="project" value="InterPro"/>
</dbReference>
<dbReference type="GO" id="GO:0003677">
    <property type="term" value="F:DNA binding"/>
    <property type="evidence" value="ECO:0007669"/>
    <property type="project" value="InterPro"/>
</dbReference>
<gene>
    <name evidence="2" type="ORF">S06H3_23486</name>
</gene>
<dbReference type="CDD" id="cd00569">
    <property type="entry name" value="HTH_Hin_like"/>
    <property type="match status" value="1"/>
</dbReference>
<dbReference type="Gene3D" id="1.10.10.60">
    <property type="entry name" value="Homeodomain-like"/>
    <property type="match status" value="2"/>
</dbReference>
<evidence type="ECO:0000313" key="2">
    <source>
        <dbReference type="EMBL" id="GAI07829.1"/>
    </source>
</evidence>
<dbReference type="InterPro" id="IPR009057">
    <property type="entry name" value="Homeodomain-like_sf"/>
</dbReference>
<dbReference type="EMBL" id="BARV01012777">
    <property type="protein sequence ID" value="GAI07829.1"/>
    <property type="molecule type" value="Genomic_DNA"/>
</dbReference>
<sequence length="111" mass="12963">MPRKRKRKKARITPEIVGRMVELRKQGFTYKEISRGLGVAFQTVAMHMQAKKMGGRRKKVTEEVLEEMKNLREAGASQKEIADKLNLSHMTVSRYLREEGFFERVKRKLGL</sequence>
<feature type="non-terminal residue" evidence="2">
    <location>
        <position position="111"/>
    </location>
</feature>
<feature type="domain" description="Resolvase HTH" evidence="1">
    <location>
        <begin position="55"/>
        <end position="98"/>
    </location>
</feature>
<comment type="caution">
    <text evidence="2">The sequence shown here is derived from an EMBL/GenBank/DDBJ whole genome shotgun (WGS) entry which is preliminary data.</text>
</comment>
<protein>
    <recommendedName>
        <fullName evidence="1">Resolvase HTH domain-containing protein</fullName>
    </recommendedName>
</protein>
<dbReference type="Pfam" id="PF02796">
    <property type="entry name" value="HTH_7"/>
    <property type="match status" value="1"/>
</dbReference>
<name>X1MN59_9ZZZZ</name>
<organism evidence="2">
    <name type="scientific">marine sediment metagenome</name>
    <dbReference type="NCBI Taxonomy" id="412755"/>
    <lineage>
        <taxon>unclassified sequences</taxon>
        <taxon>metagenomes</taxon>
        <taxon>ecological metagenomes</taxon>
    </lineage>
</organism>
<proteinExistence type="predicted"/>
<dbReference type="SUPFAM" id="SSF46689">
    <property type="entry name" value="Homeodomain-like"/>
    <property type="match status" value="1"/>
</dbReference>
<accession>X1MN59</accession>
<dbReference type="AlphaFoldDB" id="X1MN59"/>
<reference evidence="2" key="1">
    <citation type="journal article" date="2014" name="Front. Microbiol.">
        <title>High frequency of phylogenetically diverse reductive dehalogenase-homologous genes in deep subseafloor sedimentary metagenomes.</title>
        <authorList>
            <person name="Kawai M."/>
            <person name="Futagami T."/>
            <person name="Toyoda A."/>
            <person name="Takaki Y."/>
            <person name="Nishi S."/>
            <person name="Hori S."/>
            <person name="Arai W."/>
            <person name="Tsubouchi T."/>
            <person name="Morono Y."/>
            <person name="Uchiyama I."/>
            <person name="Ito T."/>
            <person name="Fujiyama A."/>
            <person name="Inagaki F."/>
            <person name="Takami H."/>
        </authorList>
    </citation>
    <scope>NUCLEOTIDE SEQUENCE</scope>
    <source>
        <strain evidence="2">Expedition CK06-06</strain>
    </source>
</reference>
<evidence type="ECO:0000259" key="1">
    <source>
        <dbReference type="Pfam" id="PF02796"/>
    </source>
</evidence>